<dbReference type="RefSeq" id="XP_067927449.1">
    <property type="nucleotide sequence ID" value="XM_068060578.1"/>
</dbReference>
<feature type="compositionally biased region" description="Polar residues" evidence="1">
    <location>
        <begin position="488"/>
        <end position="506"/>
    </location>
</feature>
<evidence type="ECO:0000256" key="1">
    <source>
        <dbReference type="SAM" id="MobiDB-lite"/>
    </source>
</evidence>
<evidence type="ECO:0000259" key="2">
    <source>
        <dbReference type="PROSITE" id="PS50848"/>
    </source>
</evidence>
<feature type="region of interest" description="Disordered" evidence="1">
    <location>
        <begin position="560"/>
        <end position="588"/>
    </location>
</feature>
<feature type="compositionally biased region" description="Basic and acidic residues" evidence="1">
    <location>
        <begin position="95"/>
        <end position="106"/>
    </location>
</feature>
<feature type="region of interest" description="Disordered" evidence="1">
    <location>
        <begin position="70"/>
        <end position="127"/>
    </location>
</feature>
<evidence type="ECO:0000313" key="3">
    <source>
        <dbReference type="EMBL" id="PHJ25803.1"/>
    </source>
</evidence>
<feature type="compositionally biased region" description="Basic and acidic residues" evidence="1">
    <location>
        <begin position="254"/>
        <end position="268"/>
    </location>
</feature>
<feature type="non-terminal residue" evidence="3">
    <location>
        <position position="820"/>
    </location>
</feature>
<dbReference type="PANTHER" id="PTHR19308:SF39">
    <property type="entry name" value="PHOSPHATIDYLCHOLINE TRANSFER PROTEIN"/>
    <property type="match status" value="1"/>
</dbReference>
<dbReference type="Proteomes" id="UP000221165">
    <property type="component" value="Unassembled WGS sequence"/>
</dbReference>
<organism evidence="3 4">
    <name type="scientific">Cystoisospora suis</name>
    <dbReference type="NCBI Taxonomy" id="483139"/>
    <lineage>
        <taxon>Eukaryota</taxon>
        <taxon>Sar</taxon>
        <taxon>Alveolata</taxon>
        <taxon>Apicomplexa</taxon>
        <taxon>Conoidasida</taxon>
        <taxon>Coccidia</taxon>
        <taxon>Eucoccidiorida</taxon>
        <taxon>Eimeriorina</taxon>
        <taxon>Sarcocystidae</taxon>
        <taxon>Cystoisospora</taxon>
    </lineage>
</organism>
<dbReference type="SUPFAM" id="SSF55961">
    <property type="entry name" value="Bet v1-like"/>
    <property type="match status" value="1"/>
</dbReference>
<dbReference type="Pfam" id="PF01852">
    <property type="entry name" value="START"/>
    <property type="match status" value="1"/>
</dbReference>
<feature type="region of interest" description="Disordered" evidence="1">
    <location>
        <begin position="223"/>
        <end position="333"/>
    </location>
</feature>
<dbReference type="VEuPathDB" id="ToxoDB:CSUI_000344"/>
<dbReference type="PANTHER" id="PTHR19308">
    <property type="entry name" value="PHOSPHATIDYLCHOLINE TRANSFER PROTEIN"/>
    <property type="match status" value="1"/>
</dbReference>
<gene>
    <name evidence="3" type="ORF">CSUI_000344</name>
</gene>
<dbReference type="EMBL" id="MIGC01000153">
    <property type="protein sequence ID" value="PHJ25803.1"/>
    <property type="molecule type" value="Genomic_DNA"/>
</dbReference>
<accession>A0A2C6LHB7</accession>
<feature type="region of interest" description="Disordered" evidence="1">
    <location>
        <begin position="793"/>
        <end position="820"/>
    </location>
</feature>
<proteinExistence type="predicted"/>
<sequence length="820" mass="89945">MATLPTSVADGIAVAPTGGHRLPVFLHFPRIRRVGPTLFITLLHIFFVCSVSCHVTGSLPATVVPETYGHPAPSSTDGPRKTSASTPSSSGGLLAREEPSKLRRSQDLAPGAIGADAETGQTKQIPRVPDAQLDQFLNFAVDIREGNTSPEWELLLQGPPVTVWRRLIPGTNVHDYVATGGFSDISAVAYNTTFNNLPFRACWDDSVVEIRTVEVDRIPRVSSSNDECLTLPPSSAGEGERVQTFKNDAVTKTSPERVRSTKEHDAGDVPRCPPSLSCMSHSTPETPAPRPSTASPGNLSRGDKKGGDEDEKQERHPVNVQPGETREGAPDESDVEEVIYWRVKLPWPLQDRDFVYARRFRLYPEKRAIVSVQQATESPYCPEFPQAVRVDKYNSTVVLFADNAEKDLQKKGVVYVVYHFDASKTPVPPWVKSYFTTNTLPRTIAALHTTAKKMVRDDGTVRPQFSREVQQTLKYHDDAHELLRRQEFSTGPNSSMHVEVQASNRTQARDPSVVGTAKDGDDMQKREVDLQTESRLAGEIGRHPHVSKLPVRGNTESIAEAGRTPSKQGKDATSSAGNTAIADEHARDSPSIGCRHGAVGSGGRRCWTADEVGCSDYDERTLMEAYQELQCGASPAEILCSTEGGGHTTKSWSFCERLKERALATLERLRYPWHRGRNSPAYAAILCPRNQVICPRSGRQHPAFCDASRSTQQYCLCRPGVFKAPPMRRGQQSFTHASDMLAYVPLASGAVRALEAVLQIQEQAEKHGSVSGIRSVAVWPWWGCRNKLHKDARTGLSQRSESGREGGGGECSSNDVALTK</sequence>
<feature type="domain" description="START" evidence="2">
    <location>
        <begin position="345"/>
        <end position="456"/>
    </location>
</feature>
<keyword evidence="4" id="KW-1185">Reference proteome</keyword>
<evidence type="ECO:0000313" key="4">
    <source>
        <dbReference type="Proteomes" id="UP000221165"/>
    </source>
</evidence>
<reference evidence="3 4" key="1">
    <citation type="journal article" date="2017" name="Int. J. Parasitol.">
        <title>The genome of the protozoan parasite Cystoisospora suis and a reverse vaccinology approach to identify vaccine candidates.</title>
        <authorList>
            <person name="Palmieri N."/>
            <person name="Shrestha A."/>
            <person name="Ruttkowski B."/>
            <person name="Beck T."/>
            <person name="Vogl C."/>
            <person name="Tomley F."/>
            <person name="Blake D.P."/>
            <person name="Joachim A."/>
        </authorList>
    </citation>
    <scope>NUCLEOTIDE SEQUENCE [LARGE SCALE GENOMIC DNA]</scope>
    <source>
        <strain evidence="3 4">Wien I</strain>
    </source>
</reference>
<feature type="region of interest" description="Disordered" evidence="1">
    <location>
        <begin position="487"/>
        <end position="526"/>
    </location>
</feature>
<dbReference type="GO" id="GO:0005737">
    <property type="term" value="C:cytoplasm"/>
    <property type="evidence" value="ECO:0007669"/>
    <property type="project" value="UniProtKB-ARBA"/>
</dbReference>
<dbReference type="PROSITE" id="PS50848">
    <property type="entry name" value="START"/>
    <property type="match status" value="1"/>
</dbReference>
<dbReference type="AlphaFoldDB" id="A0A2C6LHB7"/>
<dbReference type="Gene3D" id="3.30.530.20">
    <property type="match status" value="1"/>
</dbReference>
<dbReference type="OrthoDB" id="330462at2759"/>
<dbReference type="GO" id="GO:0008289">
    <property type="term" value="F:lipid binding"/>
    <property type="evidence" value="ECO:0007669"/>
    <property type="project" value="InterPro"/>
</dbReference>
<protein>
    <submittedName>
        <fullName evidence="3">Start domain protein</fullName>
    </submittedName>
</protein>
<dbReference type="InterPro" id="IPR023393">
    <property type="entry name" value="START-like_dom_sf"/>
</dbReference>
<dbReference type="GeneID" id="94423789"/>
<dbReference type="InterPro" id="IPR051213">
    <property type="entry name" value="START_lipid_transfer"/>
</dbReference>
<feature type="compositionally biased region" description="Basic and acidic residues" evidence="1">
    <location>
        <begin position="301"/>
        <end position="317"/>
    </location>
</feature>
<feature type="compositionally biased region" description="Polar residues" evidence="1">
    <location>
        <begin position="73"/>
        <end position="91"/>
    </location>
</feature>
<dbReference type="InterPro" id="IPR002913">
    <property type="entry name" value="START_lipid-bd_dom"/>
</dbReference>
<comment type="caution">
    <text evidence="3">The sequence shown here is derived from an EMBL/GenBank/DDBJ whole genome shotgun (WGS) entry which is preliminary data.</text>
</comment>
<feature type="compositionally biased region" description="Polar residues" evidence="1">
    <location>
        <begin position="244"/>
        <end position="253"/>
    </location>
</feature>
<feature type="compositionally biased region" description="Polar residues" evidence="1">
    <location>
        <begin position="565"/>
        <end position="578"/>
    </location>
</feature>
<name>A0A2C6LHB7_9APIC</name>